<dbReference type="PIRSF" id="PIRSF016789">
    <property type="entry name" value="DUF454"/>
    <property type="match status" value="1"/>
</dbReference>
<reference evidence="4 5" key="1">
    <citation type="submission" date="2016-08" db="EMBL/GenBank/DDBJ databases">
        <authorList>
            <person name="Seilhamer J.J."/>
        </authorList>
    </citation>
    <scope>NUCLEOTIDE SEQUENCE [LARGE SCALE GENOMIC DNA]</scope>
    <source>
        <strain evidence="4 5">ANC 4874</strain>
    </source>
</reference>
<keyword evidence="6" id="KW-1185">Reference proteome</keyword>
<evidence type="ECO:0000313" key="4">
    <source>
        <dbReference type="EMBL" id="SCC70810.1"/>
    </source>
</evidence>
<dbReference type="OrthoDB" id="9816293at2"/>
<dbReference type="PANTHER" id="PTHR35813">
    <property type="entry name" value="INNER MEMBRANE PROTEIN YBAN"/>
    <property type="match status" value="1"/>
</dbReference>
<evidence type="ECO:0000256" key="1">
    <source>
        <dbReference type="PIRNR" id="PIRNR016789"/>
    </source>
</evidence>
<organism evidence="4 5">
    <name type="scientific">Acinetobacter albensis</name>
    <dbReference type="NCBI Taxonomy" id="1673609"/>
    <lineage>
        <taxon>Bacteria</taxon>
        <taxon>Pseudomonadati</taxon>
        <taxon>Pseudomonadota</taxon>
        <taxon>Gammaproteobacteria</taxon>
        <taxon>Moraxellales</taxon>
        <taxon>Moraxellaceae</taxon>
        <taxon>Acinetobacter</taxon>
    </lineage>
</organism>
<evidence type="ECO:0000313" key="6">
    <source>
        <dbReference type="Proteomes" id="UP001632339"/>
    </source>
</evidence>
<keyword evidence="1 2" id="KW-0472">Membrane</keyword>
<keyword evidence="1" id="KW-0997">Cell inner membrane</keyword>
<protein>
    <recommendedName>
        <fullName evidence="1">Inner membrane protein</fullName>
    </recommendedName>
</protein>
<gene>
    <name evidence="3" type="ORF">ACKVE0_02785</name>
    <name evidence="4" type="ORF">GA0116959_101152</name>
</gene>
<comment type="subcellular location">
    <subcellularLocation>
        <location evidence="1">Cell inner membrane</location>
        <topology evidence="1">Multi-pass membrane protein</topology>
    </subcellularLocation>
</comment>
<dbReference type="GO" id="GO:0005886">
    <property type="term" value="C:plasma membrane"/>
    <property type="evidence" value="ECO:0007669"/>
    <property type="project" value="UniProtKB-SubCell"/>
</dbReference>
<evidence type="ECO:0000256" key="2">
    <source>
        <dbReference type="SAM" id="Phobius"/>
    </source>
</evidence>
<accession>A0A1C4GRK7</accession>
<dbReference type="Proteomes" id="UP000243661">
    <property type="component" value="Unassembled WGS sequence"/>
</dbReference>
<feature type="transmembrane region" description="Helical" evidence="2">
    <location>
        <begin position="73"/>
        <end position="90"/>
    </location>
</feature>
<dbReference type="EMBL" id="JBJXCW010000002">
    <property type="protein sequence ID" value="MFN0296468.1"/>
    <property type="molecule type" value="Genomic_DNA"/>
</dbReference>
<reference evidence="3 6" key="2">
    <citation type="submission" date="2024-12" db="EMBL/GenBank/DDBJ databases">
        <title>C001-4G Acinetobacter sp. assembled genome.</title>
        <authorList>
            <person name="D'Arcy K."/>
            <person name="Kingdon A.D.H."/>
            <person name="Breen A."/>
            <person name="Mckeown C."/>
            <person name="Allman E."/>
            <person name="Sharma P."/>
            <person name="Mcleman A."/>
            <person name="Roberts A.P."/>
        </authorList>
    </citation>
    <scope>NUCLEOTIDE SEQUENCE [LARGE SCALE GENOMIC DNA]</scope>
    <source>
        <strain evidence="3 6">C1-4G</strain>
    </source>
</reference>
<dbReference type="EMBL" id="FMBK01000001">
    <property type="protein sequence ID" value="SCC70810.1"/>
    <property type="molecule type" value="Genomic_DNA"/>
</dbReference>
<dbReference type="Proteomes" id="UP001632339">
    <property type="component" value="Unassembled WGS sequence"/>
</dbReference>
<proteinExistence type="predicted"/>
<dbReference type="PANTHER" id="PTHR35813:SF1">
    <property type="entry name" value="INNER MEMBRANE PROTEIN YBAN"/>
    <property type="match status" value="1"/>
</dbReference>
<name>A0A1C4GRK7_9GAMM</name>
<dbReference type="InterPro" id="IPR007401">
    <property type="entry name" value="DUF454"/>
</dbReference>
<keyword evidence="2" id="KW-1133">Transmembrane helix</keyword>
<sequence length="127" mass="14476">MKILFWRSLVVIFIILGFIGAILPGMPTTVFLILAAWAASKGWPQMDAWLLNHPKYGTTLRSWRENGTVPRKAKWLASMMMLISAVVMLLTNAPIWVKIFTDLIMLSVAIWLWLRPEPSALPIKEIE</sequence>
<dbReference type="Pfam" id="PF04304">
    <property type="entry name" value="DUF454"/>
    <property type="match status" value="1"/>
</dbReference>
<keyword evidence="2" id="KW-0812">Transmembrane</keyword>
<dbReference type="RefSeq" id="WP_092717279.1">
    <property type="nucleotide sequence ID" value="NZ_FMBK01000001.1"/>
</dbReference>
<dbReference type="AlphaFoldDB" id="A0A1C4GRK7"/>
<evidence type="ECO:0000313" key="3">
    <source>
        <dbReference type="EMBL" id="MFN0296468.1"/>
    </source>
</evidence>
<keyword evidence="1" id="KW-1003">Cell membrane</keyword>
<feature type="transmembrane region" description="Helical" evidence="2">
    <location>
        <begin position="6"/>
        <end position="39"/>
    </location>
</feature>
<evidence type="ECO:0000313" key="5">
    <source>
        <dbReference type="Proteomes" id="UP000243661"/>
    </source>
</evidence>